<protein>
    <submittedName>
        <fullName evidence="2">Uncharacterized protein</fullName>
    </submittedName>
</protein>
<proteinExistence type="predicted"/>
<feature type="compositionally biased region" description="Basic and acidic residues" evidence="1">
    <location>
        <begin position="111"/>
        <end position="141"/>
    </location>
</feature>
<evidence type="ECO:0000313" key="3">
    <source>
        <dbReference type="Proteomes" id="UP001444071"/>
    </source>
</evidence>
<feature type="region of interest" description="Disordered" evidence="1">
    <location>
        <begin position="1"/>
        <end position="151"/>
    </location>
</feature>
<accession>A0ABV0W9F7</accession>
<dbReference type="Proteomes" id="UP001444071">
    <property type="component" value="Unassembled WGS sequence"/>
</dbReference>
<reference evidence="2 3" key="1">
    <citation type="submission" date="2021-06" db="EMBL/GenBank/DDBJ databases">
        <authorList>
            <person name="Palmer J.M."/>
        </authorList>
    </citation>
    <scope>NUCLEOTIDE SEQUENCE [LARGE SCALE GENOMIC DNA]</scope>
    <source>
        <strain evidence="2 3">XR_2019</strain>
        <tissue evidence="2">Muscle</tissue>
    </source>
</reference>
<name>A0ABV0W9F7_9TELE</name>
<dbReference type="EMBL" id="JAHRIM010037975">
    <property type="protein sequence ID" value="MEQ2266185.1"/>
    <property type="molecule type" value="Genomic_DNA"/>
</dbReference>
<comment type="caution">
    <text evidence="2">The sequence shown here is derived from an EMBL/GenBank/DDBJ whole genome shotgun (WGS) entry which is preliminary data.</text>
</comment>
<feature type="compositionally biased region" description="Basic and acidic residues" evidence="1">
    <location>
        <begin position="22"/>
        <end position="48"/>
    </location>
</feature>
<gene>
    <name evidence="2" type="ORF">XENORESO_020389</name>
</gene>
<feature type="compositionally biased region" description="Basic and acidic residues" evidence="1">
    <location>
        <begin position="173"/>
        <end position="196"/>
    </location>
</feature>
<evidence type="ECO:0000313" key="2">
    <source>
        <dbReference type="EMBL" id="MEQ2266185.1"/>
    </source>
</evidence>
<feature type="region of interest" description="Disordered" evidence="1">
    <location>
        <begin position="170"/>
        <end position="206"/>
    </location>
</feature>
<evidence type="ECO:0000256" key="1">
    <source>
        <dbReference type="SAM" id="MobiDB-lite"/>
    </source>
</evidence>
<organism evidence="2 3">
    <name type="scientific">Xenotaenia resolanae</name>
    <dbReference type="NCBI Taxonomy" id="208358"/>
    <lineage>
        <taxon>Eukaryota</taxon>
        <taxon>Metazoa</taxon>
        <taxon>Chordata</taxon>
        <taxon>Craniata</taxon>
        <taxon>Vertebrata</taxon>
        <taxon>Euteleostomi</taxon>
        <taxon>Actinopterygii</taxon>
        <taxon>Neopterygii</taxon>
        <taxon>Teleostei</taxon>
        <taxon>Neoteleostei</taxon>
        <taxon>Acanthomorphata</taxon>
        <taxon>Ovalentaria</taxon>
        <taxon>Atherinomorphae</taxon>
        <taxon>Cyprinodontiformes</taxon>
        <taxon>Goodeidae</taxon>
        <taxon>Xenotaenia</taxon>
    </lineage>
</organism>
<sequence length="215" mass="24173">MAGQGGLAVDLNDMVAFSPDDSNAKPKVAEGKKPQDSDTGAEERRESKDEDDEEEDMISSALLEAATLPWPGGKDKKVLLDQEDDGLEEKDATISQGGSQDLSEEGSQPEGDVRSKAKWRESMPEGDRWRDNEIELQKDDNGDGSLADDEDKKWIHSLDFTPRVTIVCPTTKELPEENQYREKEVERELQSEHDTDPQLYSGWEDLDDKYCEYST</sequence>
<keyword evidence="3" id="KW-1185">Reference proteome</keyword>